<evidence type="ECO:0000313" key="1">
    <source>
        <dbReference type="EMBL" id="KAF3515495.1"/>
    </source>
</evidence>
<protein>
    <submittedName>
        <fullName evidence="1">Uncharacterized protein</fullName>
    </submittedName>
</protein>
<dbReference type="Gene3D" id="3.90.70.10">
    <property type="entry name" value="Cysteine proteinases"/>
    <property type="match status" value="1"/>
</dbReference>
<dbReference type="Proteomes" id="UP000266723">
    <property type="component" value="Unassembled WGS sequence"/>
</dbReference>
<reference evidence="1 2" key="1">
    <citation type="journal article" date="2020" name="BMC Genomics">
        <title>Intraspecific diversification of the crop wild relative Brassica cretica Lam. using demographic model selection.</title>
        <authorList>
            <person name="Kioukis A."/>
            <person name="Michalopoulou V.A."/>
            <person name="Briers L."/>
            <person name="Pirintsos S."/>
            <person name="Studholme D.J."/>
            <person name="Pavlidis P."/>
            <person name="Sarris P.F."/>
        </authorList>
    </citation>
    <scope>NUCLEOTIDE SEQUENCE [LARGE SCALE GENOMIC DNA]</scope>
    <source>
        <strain evidence="2">cv. PFS-1207/04</strain>
    </source>
</reference>
<evidence type="ECO:0000313" key="2">
    <source>
        <dbReference type="Proteomes" id="UP000266723"/>
    </source>
</evidence>
<proteinExistence type="predicted"/>
<dbReference type="EMBL" id="QGKV02001556">
    <property type="protein sequence ID" value="KAF3515495.1"/>
    <property type="molecule type" value="Genomic_DNA"/>
</dbReference>
<comment type="caution">
    <text evidence="1">The sequence shown here is derived from an EMBL/GenBank/DDBJ whole genome shotgun (WGS) entry which is preliminary data.</text>
</comment>
<accession>A0ABQ7AMC9</accession>
<dbReference type="InterPro" id="IPR038765">
    <property type="entry name" value="Papain-like_cys_pep_sf"/>
</dbReference>
<sequence length="96" mass="10705">MYVVGSRLKRRTSKRTSIRYEARVGDALRESVDWRKEGAVAEVKDQGSCAIERSPALNSSNASTLHAIDRVSISFVLHCHLLRPPLSLVFGVRGLR</sequence>
<dbReference type="SUPFAM" id="SSF54001">
    <property type="entry name" value="Cysteine proteinases"/>
    <property type="match status" value="1"/>
</dbReference>
<gene>
    <name evidence="1" type="ORF">DY000_02058665</name>
</gene>
<name>A0ABQ7AMC9_BRACR</name>
<keyword evidence="2" id="KW-1185">Reference proteome</keyword>
<organism evidence="1 2">
    <name type="scientific">Brassica cretica</name>
    <name type="common">Mustard</name>
    <dbReference type="NCBI Taxonomy" id="69181"/>
    <lineage>
        <taxon>Eukaryota</taxon>
        <taxon>Viridiplantae</taxon>
        <taxon>Streptophyta</taxon>
        <taxon>Embryophyta</taxon>
        <taxon>Tracheophyta</taxon>
        <taxon>Spermatophyta</taxon>
        <taxon>Magnoliopsida</taxon>
        <taxon>eudicotyledons</taxon>
        <taxon>Gunneridae</taxon>
        <taxon>Pentapetalae</taxon>
        <taxon>rosids</taxon>
        <taxon>malvids</taxon>
        <taxon>Brassicales</taxon>
        <taxon>Brassicaceae</taxon>
        <taxon>Brassiceae</taxon>
        <taxon>Brassica</taxon>
    </lineage>
</organism>